<evidence type="ECO:0000256" key="11">
    <source>
        <dbReference type="SAM" id="MobiDB-lite"/>
    </source>
</evidence>
<keyword evidence="9" id="KW-0460">Magnesium</keyword>
<evidence type="ECO:0000256" key="1">
    <source>
        <dbReference type="ARBA" id="ARBA00004496"/>
    </source>
</evidence>
<dbReference type="EMBL" id="CP133659">
    <property type="protein sequence ID" value="WMW65861.1"/>
    <property type="molecule type" value="Genomic_DNA"/>
</dbReference>
<keyword evidence="8" id="KW-0067">ATP-binding</keyword>
<evidence type="ECO:0000256" key="2">
    <source>
        <dbReference type="ARBA" id="ARBA00007599"/>
    </source>
</evidence>
<evidence type="ECO:0000256" key="9">
    <source>
        <dbReference type="ARBA" id="ARBA00022842"/>
    </source>
</evidence>
<sequence>MAPASSDRPIEPASPVRTAQPIRHDTALTLRLPGPGDTLRLGRVLALALAARPEARTLLLSGGLGAGKTTLVRGLVEALPGGDDAEVSSPSFNICNMYPTRPETAHYDLYRLEQAPGAALAVADDALLDLLETEGPRRALVIVEWAERLPTDVLPPDRLELTWLPAAHGRLITAIARGEAARSVLAATAREVADLVVPETAPVTAPDRAEVTATQVPTALADTENT</sequence>
<feature type="region of interest" description="Disordered" evidence="11">
    <location>
        <begin position="1"/>
        <end position="21"/>
    </location>
</feature>
<dbReference type="PANTHER" id="PTHR33540:SF2">
    <property type="entry name" value="TRNA THREONYLCARBAMOYLADENOSINE BIOSYNTHESIS PROTEIN TSAE"/>
    <property type="match status" value="1"/>
</dbReference>
<evidence type="ECO:0000256" key="8">
    <source>
        <dbReference type="ARBA" id="ARBA00022840"/>
    </source>
</evidence>
<evidence type="ECO:0000256" key="10">
    <source>
        <dbReference type="ARBA" id="ARBA00032441"/>
    </source>
</evidence>
<reference evidence="12" key="1">
    <citation type="submission" date="2023-09" db="EMBL/GenBank/DDBJ databases">
        <authorList>
            <consortium name="CW5 consortium"/>
            <person name="Lu C.-W."/>
        </authorList>
    </citation>
    <scope>NUCLEOTIDE SEQUENCE</scope>
    <source>
        <strain evidence="12">KPS</strain>
    </source>
</reference>
<dbReference type="Pfam" id="PF02367">
    <property type="entry name" value="TsaE"/>
    <property type="match status" value="1"/>
</dbReference>
<dbReference type="PANTHER" id="PTHR33540">
    <property type="entry name" value="TRNA THREONYLCARBAMOYLADENOSINE BIOSYNTHESIS PROTEIN TSAE"/>
    <property type="match status" value="1"/>
</dbReference>
<keyword evidence="7" id="KW-0547">Nucleotide-binding</keyword>
<dbReference type="NCBIfam" id="TIGR00150">
    <property type="entry name" value="T6A_YjeE"/>
    <property type="match status" value="1"/>
</dbReference>
<protein>
    <recommendedName>
        <fullName evidence="3">tRNA threonylcarbamoyladenosine biosynthesis protein TsaE</fullName>
    </recommendedName>
    <alternativeName>
        <fullName evidence="10">t(6)A37 threonylcarbamoyladenosine biosynthesis protein TsaE</fullName>
    </alternativeName>
</protein>
<keyword evidence="4" id="KW-0963">Cytoplasm</keyword>
<dbReference type="Gene3D" id="3.40.50.300">
    <property type="entry name" value="P-loop containing nucleotide triphosphate hydrolases"/>
    <property type="match status" value="1"/>
</dbReference>
<evidence type="ECO:0000256" key="5">
    <source>
        <dbReference type="ARBA" id="ARBA00022694"/>
    </source>
</evidence>
<proteinExistence type="inferred from homology"/>
<accession>A0ABY9R270</accession>
<dbReference type="InterPro" id="IPR027417">
    <property type="entry name" value="P-loop_NTPase"/>
</dbReference>
<evidence type="ECO:0000256" key="4">
    <source>
        <dbReference type="ARBA" id="ARBA00022490"/>
    </source>
</evidence>
<keyword evidence="13" id="KW-1185">Reference proteome</keyword>
<dbReference type="SUPFAM" id="SSF52540">
    <property type="entry name" value="P-loop containing nucleoside triphosphate hydrolases"/>
    <property type="match status" value="1"/>
</dbReference>
<dbReference type="Proteomes" id="UP001180616">
    <property type="component" value="Chromosome"/>
</dbReference>
<evidence type="ECO:0000256" key="7">
    <source>
        <dbReference type="ARBA" id="ARBA00022741"/>
    </source>
</evidence>
<keyword evidence="5" id="KW-0819">tRNA processing</keyword>
<evidence type="ECO:0000313" key="13">
    <source>
        <dbReference type="Proteomes" id="UP001180616"/>
    </source>
</evidence>
<organism evidence="12 13">
    <name type="scientific">Nitratidesulfovibrio liaohensis</name>
    <dbReference type="NCBI Taxonomy" id="2604158"/>
    <lineage>
        <taxon>Bacteria</taxon>
        <taxon>Pseudomonadati</taxon>
        <taxon>Thermodesulfobacteriota</taxon>
        <taxon>Desulfovibrionia</taxon>
        <taxon>Desulfovibrionales</taxon>
        <taxon>Desulfovibrionaceae</taxon>
        <taxon>Nitratidesulfovibrio</taxon>
    </lineage>
</organism>
<keyword evidence="6" id="KW-0479">Metal-binding</keyword>
<gene>
    <name evidence="12" type="primary">tsaE</name>
    <name evidence="12" type="ORF">KPS_000376</name>
</gene>
<comment type="subcellular location">
    <subcellularLocation>
        <location evidence="1">Cytoplasm</location>
    </subcellularLocation>
</comment>
<evidence type="ECO:0000256" key="3">
    <source>
        <dbReference type="ARBA" id="ARBA00019010"/>
    </source>
</evidence>
<evidence type="ECO:0000256" key="6">
    <source>
        <dbReference type="ARBA" id="ARBA00022723"/>
    </source>
</evidence>
<dbReference type="InterPro" id="IPR003442">
    <property type="entry name" value="T6A_TsaE"/>
</dbReference>
<evidence type="ECO:0000313" key="12">
    <source>
        <dbReference type="EMBL" id="WMW65861.1"/>
    </source>
</evidence>
<name>A0ABY9R270_9BACT</name>
<dbReference type="RefSeq" id="WP_309541806.1">
    <property type="nucleotide sequence ID" value="NZ_CP133659.1"/>
</dbReference>
<comment type="similarity">
    <text evidence="2">Belongs to the TsaE family.</text>
</comment>